<proteinExistence type="predicted"/>
<reference evidence="1 2" key="1">
    <citation type="journal article" date="2015" name="Sci. Rep.">
        <title>Chromosome-level genome map provides insights into diverse defense mechanisms in the medicinal fungus Ganoderma sinense.</title>
        <authorList>
            <person name="Zhu Y."/>
            <person name="Xu J."/>
            <person name="Sun C."/>
            <person name="Zhou S."/>
            <person name="Xu H."/>
            <person name="Nelson D.R."/>
            <person name="Qian J."/>
            <person name="Song J."/>
            <person name="Luo H."/>
            <person name="Xiang L."/>
            <person name="Li Y."/>
            <person name="Xu Z."/>
            <person name="Ji A."/>
            <person name="Wang L."/>
            <person name="Lu S."/>
            <person name="Hayward A."/>
            <person name="Sun W."/>
            <person name="Li X."/>
            <person name="Schwartz D.C."/>
            <person name="Wang Y."/>
            <person name="Chen S."/>
        </authorList>
    </citation>
    <scope>NUCLEOTIDE SEQUENCE [LARGE SCALE GENOMIC DNA]</scope>
    <source>
        <strain evidence="1 2">ZZ0214-1</strain>
    </source>
</reference>
<dbReference type="InterPro" id="IPR051678">
    <property type="entry name" value="AGP_Transferase"/>
</dbReference>
<dbReference type="Proteomes" id="UP000230002">
    <property type="component" value="Unassembled WGS sequence"/>
</dbReference>
<evidence type="ECO:0000313" key="1">
    <source>
        <dbReference type="EMBL" id="PIL36584.1"/>
    </source>
</evidence>
<accession>A0A2G8SS55</accession>
<keyword evidence="2" id="KW-1185">Reference proteome</keyword>
<name>A0A2G8SS55_9APHY</name>
<evidence type="ECO:0008006" key="3">
    <source>
        <dbReference type="Google" id="ProtNLM"/>
    </source>
</evidence>
<dbReference type="Gene3D" id="3.90.1200.10">
    <property type="match status" value="1"/>
</dbReference>
<gene>
    <name evidence="1" type="ORF">GSI_00273</name>
</gene>
<evidence type="ECO:0000313" key="2">
    <source>
        <dbReference type="Proteomes" id="UP000230002"/>
    </source>
</evidence>
<organism evidence="1 2">
    <name type="scientific">Ganoderma sinense ZZ0214-1</name>
    <dbReference type="NCBI Taxonomy" id="1077348"/>
    <lineage>
        <taxon>Eukaryota</taxon>
        <taxon>Fungi</taxon>
        <taxon>Dikarya</taxon>
        <taxon>Basidiomycota</taxon>
        <taxon>Agaricomycotina</taxon>
        <taxon>Agaricomycetes</taxon>
        <taxon>Polyporales</taxon>
        <taxon>Polyporaceae</taxon>
        <taxon>Ganoderma</taxon>
    </lineage>
</organism>
<sequence>MASTYSGHKLYTSIFRLPFNLVLKSSLETTPNEACGLQIARSIHGVHAPLLIDHVSTSGGSYTLMTWIDGDCCSDIWESLTPADKTRIVSELRSQIGIMRQQTVGRSHSICATLGGFVSDPRIPWVREEPCIFSCPTDFFKQMWIGLDFPRIRETVKLTIQPLVDRDDVPIVFCHGDMLPKNLILPGGLVGWRSGSTPVHLIDWEYSGWVPLPWEALKATWLVCDRDEEEWYRMMRDVFLESLAELEVDWLWRTKSNIPIL</sequence>
<dbReference type="SUPFAM" id="SSF56112">
    <property type="entry name" value="Protein kinase-like (PK-like)"/>
    <property type="match status" value="1"/>
</dbReference>
<protein>
    <recommendedName>
        <fullName evidence="3">Aminoglycoside phosphotransferase domain-containing protein</fullName>
    </recommendedName>
</protein>
<dbReference type="EMBL" id="AYKW01000001">
    <property type="protein sequence ID" value="PIL36584.1"/>
    <property type="molecule type" value="Genomic_DNA"/>
</dbReference>
<dbReference type="PANTHER" id="PTHR21310">
    <property type="entry name" value="AMINOGLYCOSIDE PHOSPHOTRANSFERASE-RELATED-RELATED"/>
    <property type="match status" value="1"/>
</dbReference>
<dbReference type="InterPro" id="IPR011009">
    <property type="entry name" value="Kinase-like_dom_sf"/>
</dbReference>
<comment type="caution">
    <text evidence="1">The sequence shown here is derived from an EMBL/GenBank/DDBJ whole genome shotgun (WGS) entry which is preliminary data.</text>
</comment>
<dbReference type="PANTHER" id="PTHR21310:SF15">
    <property type="entry name" value="AMINOGLYCOSIDE PHOSPHOTRANSFERASE DOMAIN-CONTAINING PROTEIN"/>
    <property type="match status" value="1"/>
</dbReference>
<dbReference type="OrthoDB" id="5404599at2759"/>
<dbReference type="AlphaFoldDB" id="A0A2G8SS55"/>